<keyword evidence="4" id="KW-0472">Membrane</keyword>
<protein>
    <submittedName>
        <fullName evidence="6">Putative MFS monocarboxylate transporter</fullName>
    </submittedName>
</protein>
<feature type="transmembrane region" description="Helical" evidence="4">
    <location>
        <begin position="213"/>
        <end position="233"/>
    </location>
</feature>
<dbReference type="GO" id="GO:0022857">
    <property type="term" value="F:transmembrane transporter activity"/>
    <property type="evidence" value="ECO:0007669"/>
    <property type="project" value="InterPro"/>
</dbReference>
<dbReference type="EMBL" id="KZ613747">
    <property type="protein sequence ID" value="PMD64918.1"/>
    <property type="molecule type" value="Genomic_DNA"/>
</dbReference>
<feature type="compositionally biased region" description="Basic and acidic residues" evidence="3">
    <location>
        <begin position="24"/>
        <end position="37"/>
    </location>
</feature>
<dbReference type="InterPro" id="IPR036259">
    <property type="entry name" value="MFS_trans_sf"/>
</dbReference>
<feature type="transmembrane region" description="Helical" evidence="4">
    <location>
        <begin position="89"/>
        <end position="111"/>
    </location>
</feature>
<comment type="similarity">
    <text evidence="2">Belongs to the major facilitator superfamily. Monocarboxylate porter (TC 2.A.1.13) family.</text>
</comment>
<dbReference type="PROSITE" id="PS50850">
    <property type="entry name" value="MFS"/>
    <property type="match status" value="1"/>
</dbReference>
<proteinExistence type="inferred from homology"/>
<feature type="transmembrane region" description="Helical" evidence="4">
    <location>
        <begin position="151"/>
        <end position="168"/>
    </location>
</feature>
<keyword evidence="4" id="KW-1133">Transmembrane helix</keyword>
<dbReference type="Proteomes" id="UP000235371">
    <property type="component" value="Unassembled WGS sequence"/>
</dbReference>
<dbReference type="PANTHER" id="PTHR11360:SF287">
    <property type="entry name" value="MFS MONOCARBOXYLATE TRANSPORTER"/>
    <property type="match status" value="1"/>
</dbReference>
<evidence type="ECO:0000256" key="2">
    <source>
        <dbReference type="ARBA" id="ARBA00006727"/>
    </source>
</evidence>
<dbReference type="AlphaFoldDB" id="A0A2J6TPN8"/>
<feature type="transmembrane region" description="Helical" evidence="4">
    <location>
        <begin position="254"/>
        <end position="275"/>
    </location>
</feature>
<feature type="transmembrane region" description="Helical" evidence="4">
    <location>
        <begin position="318"/>
        <end position="337"/>
    </location>
</feature>
<evidence type="ECO:0000313" key="7">
    <source>
        <dbReference type="Proteomes" id="UP000235371"/>
    </source>
</evidence>
<feature type="transmembrane region" description="Helical" evidence="4">
    <location>
        <begin position="287"/>
        <end position="311"/>
    </location>
</feature>
<name>A0A2J6TPN8_9HELO</name>
<dbReference type="GO" id="GO:0016020">
    <property type="term" value="C:membrane"/>
    <property type="evidence" value="ECO:0007669"/>
    <property type="project" value="UniProtKB-SubCell"/>
</dbReference>
<evidence type="ECO:0000256" key="1">
    <source>
        <dbReference type="ARBA" id="ARBA00004141"/>
    </source>
</evidence>
<dbReference type="GeneID" id="36585872"/>
<dbReference type="InParanoid" id="A0A2J6TPN8"/>
<feature type="domain" description="Major facilitator superfamily (MFS) profile" evidence="5">
    <location>
        <begin position="253"/>
        <end position="446"/>
    </location>
</feature>
<dbReference type="RefSeq" id="XP_024741822.1">
    <property type="nucleotide sequence ID" value="XM_024877795.1"/>
</dbReference>
<feature type="transmembrane region" description="Helical" evidence="4">
    <location>
        <begin position="343"/>
        <end position="366"/>
    </location>
</feature>
<keyword evidence="7" id="KW-1185">Reference proteome</keyword>
<dbReference type="SUPFAM" id="SSF103473">
    <property type="entry name" value="MFS general substrate transporter"/>
    <property type="match status" value="1"/>
</dbReference>
<feature type="transmembrane region" description="Helical" evidence="4">
    <location>
        <begin position="48"/>
        <end position="69"/>
    </location>
</feature>
<evidence type="ECO:0000256" key="3">
    <source>
        <dbReference type="SAM" id="MobiDB-lite"/>
    </source>
</evidence>
<dbReference type="InterPro" id="IPR050327">
    <property type="entry name" value="Proton-linked_MCT"/>
</dbReference>
<feature type="transmembrane region" description="Helical" evidence="4">
    <location>
        <begin position="123"/>
        <end position="139"/>
    </location>
</feature>
<feature type="transmembrane region" description="Helical" evidence="4">
    <location>
        <begin position="180"/>
        <end position="201"/>
    </location>
</feature>
<dbReference type="OrthoDB" id="2213137at2759"/>
<sequence length="446" mass="47911">MEVQNDIVLGDLSSFLGSNVQDNGTEHPQDEPNHHEFSLPPADQGKDAILFLVAGFVVEALVWGFPFSFGVFQEYYTTHEPFSSQPSGIAIIGTTATGIMYMAGLLLYPAYKNWPNLANTSKWIGIPIMSAGLVAASFANNVNQLIANQGVIYAIGGSIVYFPALLFVDEWFIQRKGLAFGVLWAGTGAAGLIIPFFLNTLLSTYGFRTTLRIWSLTILILSMPLLYFLRPRLPTSAISHSPRYGLGFLKSPSFWLLQAGVVVESLGYFLPSIYLPTFAAHLGLSPATGSLLVALLNGAAVFATIIMGMLIDRFHVTTVILLSTIGATASVFILWGLSTALPLLVVFSIMYGFFAGGFVSTNAGIIKLVKRYDYSADVGMMLGVTSAGRGVGSVLSGPLSEALLRGEAWKRKTGYGSGYGELIVFTGITAAVGGMSFFGKRLGWIQ</sequence>
<dbReference type="Gene3D" id="1.20.1250.20">
    <property type="entry name" value="MFS general substrate transporter like domains"/>
    <property type="match status" value="1"/>
</dbReference>
<dbReference type="InterPro" id="IPR011701">
    <property type="entry name" value="MFS"/>
</dbReference>
<evidence type="ECO:0000256" key="4">
    <source>
        <dbReference type="SAM" id="Phobius"/>
    </source>
</evidence>
<evidence type="ECO:0000259" key="5">
    <source>
        <dbReference type="PROSITE" id="PS50850"/>
    </source>
</evidence>
<gene>
    <name evidence="6" type="ORF">K444DRAFT_582470</name>
</gene>
<dbReference type="PANTHER" id="PTHR11360">
    <property type="entry name" value="MONOCARBOXYLATE TRANSPORTER"/>
    <property type="match status" value="1"/>
</dbReference>
<dbReference type="InterPro" id="IPR020846">
    <property type="entry name" value="MFS_dom"/>
</dbReference>
<keyword evidence="4" id="KW-0812">Transmembrane</keyword>
<evidence type="ECO:0000313" key="6">
    <source>
        <dbReference type="EMBL" id="PMD64918.1"/>
    </source>
</evidence>
<organism evidence="6 7">
    <name type="scientific">Hyaloscypha bicolor E</name>
    <dbReference type="NCBI Taxonomy" id="1095630"/>
    <lineage>
        <taxon>Eukaryota</taxon>
        <taxon>Fungi</taxon>
        <taxon>Dikarya</taxon>
        <taxon>Ascomycota</taxon>
        <taxon>Pezizomycotina</taxon>
        <taxon>Leotiomycetes</taxon>
        <taxon>Helotiales</taxon>
        <taxon>Hyaloscyphaceae</taxon>
        <taxon>Hyaloscypha</taxon>
        <taxon>Hyaloscypha bicolor</taxon>
    </lineage>
</organism>
<accession>A0A2J6TPN8</accession>
<reference evidence="6 7" key="1">
    <citation type="submission" date="2016-04" db="EMBL/GenBank/DDBJ databases">
        <title>A degradative enzymes factory behind the ericoid mycorrhizal symbiosis.</title>
        <authorList>
            <consortium name="DOE Joint Genome Institute"/>
            <person name="Martino E."/>
            <person name="Morin E."/>
            <person name="Grelet G."/>
            <person name="Kuo A."/>
            <person name="Kohler A."/>
            <person name="Daghino S."/>
            <person name="Barry K."/>
            <person name="Choi C."/>
            <person name="Cichocki N."/>
            <person name="Clum A."/>
            <person name="Copeland A."/>
            <person name="Hainaut M."/>
            <person name="Haridas S."/>
            <person name="Labutti K."/>
            <person name="Lindquist E."/>
            <person name="Lipzen A."/>
            <person name="Khouja H.-R."/>
            <person name="Murat C."/>
            <person name="Ohm R."/>
            <person name="Olson A."/>
            <person name="Spatafora J."/>
            <person name="Veneault-Fourrey C."/>
            <person name="Henrissat B."/>
            <person name="Grigoriev I."/>
            <person name="Martin F."/>
            <person name="Perotto S."/>
        </authorList>
    </citation>
    <scope>NUCLEOTIDE SEQUENCE [LARGE SCALE GENOMIC DNA]</scope>
    <source>
        <strain evidence="6 7">E</strain>
    </source>
</reference>
<dbReference type="Pfam" id="PF07690">
    <property type="entry name" value="MFS_1"/>
    <property type="match status" value="1"/>
</dbReference>
<comment type="subcellular location">
    <subcellularLocation>
        <location evidence="1">Membrane</location>
        <topology evidence="1">Multi-pass membrane protein</topology>
    </subcellularLocation>
</comment>
<feature type="transmembrane region" description="Helical" evidence="4">
    <location>
        <begin position="419"/>
        <end position="438"/>
    </location>
</feature>
<feature type="region of interest" description="Disordered" evidence="3">
    <location>
        <begin position="20"/>
        <end position="39"/>
    </location>
</feature>